<sequence>MARTRAAVALSTSLLVLMTRETVVLLTPASRATSAIVTRTLTSRFPRRRRERPVPQPVPEPVPALASKSTADRARRQHFTRRLVRTFVTQELGRRSERQPGTRAFTG</sequence>
<evidence type="ECO:0000256" key="1">
    <source>
        <dbReference type="SAM" id="MobiDB-lite"/>
    </source>
</evidence>
<protein>
    <recommendedName>
        <fullName evidence="4">Secreted protein</fullName>
    </recommendedName>
</protein>
<evidence type="ECO:0000313" key="3">
    <source>
        <dbReference type="Proteomes" id="UP001499884"/>
    </source>
</evidence>
<accession>A0ABP7FQ67</accession>
<name>A0ABP7FQ67_9ACTN</name>
<proteinExistence type="predicted"/>
<feature type="region of interest" description="Disordered" evidence="1">
    <location>
        <begin position="43"/>
        <end position="79"/>
    </location>
</feature>
<dbReference type="EMBL" id="BAABEP010000039">
    <property type="protein sequence ID" value="GAA3744932.1"/>
    <property type="molecule type" value="Genomic_DNA"/>
</dbReference>
<dbReference type="Proteomes" id="UP001499884">
    <property type="component" value="Unassembled WGS sequence"/>
</dbReference>
<evidence type="ECO:0008006" key="4">
    <source>
        <dbReference type="Google" id="ProtNLM"/>
    </source>
</evidence>
<organism evidence="2 3">
    <name type="scientific">Streptomyces tremellae</name>
    <dbReference type="NCBI Taxonomy" id="1124239"/>
    <lineage>
        <taxon>Bacteria</taxon>
        <taxon>Bacillati</taxon>
        <taxon>Actinomycetota</taxon>
        <taxon>Actinomycetes</taxon>
        <taxon>Kitasatosporales</taxon>
        <taxon>Streptomycetaceae</taxon>
        <taxon>Streptomyces</taxon>
    </lineage>
</organism>
<keyword evidence="3" id="KW-1185">Reference proteome</keyword>
<reference evidence="3" key="1">
    <citation type="journal article" date="2019" name="Int. J. Syst. Evol. Microbiol.">
        <title>The Global Catalogue of Microorganisms (GCM) 10K type strain sequencing project: providing services to taxonomists for standard genome sequencing and annotation.</title>
        <authorList>
            <consortium name="The Broad Institute Genomics Platform"/>
            <consortium name="The Broad Institute Genome Sequencing Center for Infectious Disease"/>
            <person name="Wu L."/>
            <person name="Ma J."/>
        </authorList>
    </citation>
    <scope>NUCLEOTIDE SEQUENCE [LARGE SCALE GENOMIC DNA]</scope>
    <source>
        <strain evidence="3">JCM 30846</strain>
    </source>
</reference>
<comment type="caution">
    <text evidence="2">The sequence shown here is derived from an EMBL/GenBank/DDBJ whole genome shotgun (WGS) entry which is preliminary data.</text>
</comment>
<evidence type="ECO:0000313" key="2">
    <source>
        <dbReference type="EMBL" id="GAA3744932.1"/>
    </source>
</evidence>
<gene>
    <name evidence="2" type="ORF">GCM10023082_47020</name>
</gene>